<accession>A0ABR1V4N6</accession>
<evidence type="ECO:0000256" key="5">
    <source>
        <dbReference type="SAM" id="MobiDB-lite"/>
    </source>
</evidence>
<evidence type="ECO:0000313" key="7">
    <source>
        <dbReference type="EMBL" id="KAK8066146.1"/>
    </source>
</evidence>
<evidence type="ECO:0000256" key="2">
    <source>
        <dbReference type="ARBA" id="ARBA00022771"/>
    </source>
</evidence>
<keyword evidence="4" id="KW-0862">Zinc</keyword>
<feature type="region of interest" description="Disordered" evidence="5">
    <location>
        <begin position="1"/>
        <end position="42"/>
    </location>
</feature>
<dbReference type="CDD" id="cd20335">
    <property type="entry name" value="BRcat_RBR"/>
    <property type="match status" value="1"/>
</dbReference>
<evidence type="ECO:0000256" key="4">
    <source>
        <dbReference type="ARBA" id="ARBA00022833"/>
    </source>
</evidence>
<dbReference type="InterPro" id="IPR002867">
    <property type="entry name" value="IBR_dom"/>
</dbReference>
<dbReference type="GeneID" id="92050267"/>
<feature type="region of interest" description="Disordered" evidence="5">
    <location>
        <begin position="259"/>
        <end position="284"/>
    </location>
</feature>
<evidence type="ECO:0000256" key="3">
    <source>
        <dbReference type="ARBA" id="ARBA00022786"/>
    </source>
</evidence>
<evidence type="ECO:0000313" key="8">
    <source>
        <dbReference type="Proteomes" id="UP001433268"/>
    </source>
</evidence>
<keyword evidence="8" id="KW-1185">Reference proteome</keyword>
<keyword evidence="3" id="KW-0833">Ubl conjugation pathway</keyword>
<dbReference type="Gene3D" id="3.30.40.10">
    <property type="entry name" value="Zinc/RING finger domain, C3HC4 (zinc finger)"/>
    <property type="match status" value="1"/>
</dbReference>
<dbReference type="RefSeq" id="XP_066662899.1">
    <property type="nucleotide sequence ID" value="XM_066817207.1"/>
</dbReference>
<sequence>MLSLFRQNQSQHKHNVQSGANNLQNVGSSAEGATDIGNQHGGGMEHPLFRQLVLNRECTICMDTKPLEDFPRRRTTSTCDHLPTACRECIQTSLLAQFEEKAMEHITCLECPEMLAPSDVQTFVPRAKYQTYAEHAMNKTLSSIGQFVWCPFGGCESGQIHSPGAQQPVVLCQSCGRQFCFTHHTSWHREHTCEEWDQFLADDSFRSWTQREEDRENAYDADMAALDRRINEAEYILRESIMSAEEAAKERFEFAEARRRRRRSGQRPEEPGSRNNAAWPARRSSGSWYGAGRWRRARRRFRSCHDPVQVANGLRRRLTAATTSTVHNAAVTGTGS</sequence>
<keyword evidence="2" id="KW-0863">Zinc-finger</keyword>
<evidence type="ECO:0000259" key="6">
    <source>
        <dbReference type="SMART" id="SM00647"/>
    </source>
</evidence>
<name>A0ABR1V4N6_9PEZI</name>
<organism evidence="7 8">
    <name type="scientific">Apiospora hydei</name>
    <dbReference type="NCBI Taxonomy" id="1337664"/>
    <lineage>
        <taxon>Eukaryota</taxon>
        <taxon>Fungi</taxon>
        <taxon>Dikarya</taxon>
        <taxon>Ascomycota</taxon>
        <taxon>Pezizomycotina</taxon>
        <taxon>Sordariomycetes</taxon>
        <taxon>Xylariomycetidae</taxon>
        <taxon>Amphisphaeriales</taxon>
        <taxon>Apiosporaceae</taxon>
        <taxon>Apiospora</taxon>
    </lineage>
</organism>
<dbReference type="SMART" id="SM00647">
    <property type="entry name" value="IBR"/>
    <property type="match status" value="1"/>
</dbReference>
<feature type="domain" description="IBR" evidence="6">
    <location>
        <begin position="130"/>
        <end position="193"/>
    </location>
</feature>
<feature type="compositionally biased region" description="Polar residues" evidence="5">
    <location>
        <begin position="1"/>
        <end position="28"/>
    </location>
</feature>
<dbReference type="PANTHER" id="PTHR11685">
    <property type="entry name" value="RBR FAMILY RING FINGER AND IBR DOMAIN-CONTAINING"/>
    <property type="match status" value="1"/>
</dbReference>
<comment type="caution">
    <text evidence="7">The sequence shown here is derived from an EMBL/GenBank/DDBJ whole genome shotgun (WGS) entry which is preliminary data.</text>
</comment>
<keyword evidence="1" id="KW-0479">Metal-binding</keyword>
<dbReference type="EMBL" id="JAQQWN010000009">
    <property type="protein sequence ID" value="KAK8066146.1"/>
    <property type="molecule type" value="Genomic_DNA"/>
</dbReference>
<dbReference type="Proteomes" id="UP001433268">
    <property type="component" value="Unassembled WGS sequence"/>
</dbReference>
<dbReference type="SUPFAM" id="SSF57850">
    <property type="entry name" value="RING/U-box"/>
    <property type="match status" value="2"/>
</dbReference>
<dbReference type="Pfam" id="PF01485">
    <property type="entry name" value="IBR"/>
    <property type="match status" value="1"/>
</dbReference>
<gene>
    <name evidence="7" type="ORF">PG997_012893</name>
</gene>
<protein>
    <recommendedName>
        <fullName evidence="6">IBR domain-containing protein</fullName>
    </recommendedName>
</protein>
<proteinExistence type="predicted"/>
<dbReference type="InterPro" id="IPR013083">
    <property type="entry name" value="Znf_RING/FYVE/PHD"/>
</dbReference>
<evidence type="ECO:0000256" key="1">
    <source>
        <dbReference type="ARBA" id="ARBA00022723"/>
    </source>
</evidence>
<reference evidence="7 8" key="1">
    <citation type="submission" date="2023-01" db="EMBL/GenBank/DDBJ databases">
        <title>Analysis of 21 Apiospora genomes using comparative genomics revels a genus with tremendous synthesis potential of carbohydrate active enzymes and secondary metabolites.</title>
        <authorList>
            <person name="Sorensen T."/>
        </authorList>
    </citation>
    <scope>NUCLEOTIDE SEQUENCE [LARGE SCALE GENOMIC DNA]</scope>
    <source>
        <strain evidence="7 8">CBS 114990</strain>
    </source>
</reference>
<dbReference type="InterPro" id="IPR031127">
    <property type="entry name" value="E3_UB_ligase_RBR"/>
</dbReference>